<feature type="chain" id="PRO_5016798545" evidence="2">
    <location>
        <begin position="26"/>
        <end position="199"/>
    </location>
</feature>
<feature type="signal peptide" evidence="2">
    <location>
        <begin position="1"/>
        <end position="25"/>
    </location>
</feature>
<proteinExistence type="predicted"/>
<reference evidence="4 5" key="1">
    <citation type="submission" date="2018-09" db="EMBL/GenBank/DDBJ databases">
        <title>Complete genome sequence of Euzebya sp. DY32-46 isolated from seawater of Pacific Ocean.</title>
        <authorList>
            <person name="Xu L."/>
            <person name="Wu Y.-H."/>
            <person name="Xu X.-W."/>
        </authorList>
    </citation>
    <scope>NUCLEOTIDE SEQUENCE [LARGE SCALE GENOMIC DNA]</scope>
    <source>
        <strain evidence="4 5">DY32-46</strain>
    </source>
</reference>
<feature type="region of interest" description="Disordered" evidence="1">
    <location>
        <begin position="157"/>
        <end position="199"/>
    </location>
</feature>
<dbReference type="KEGG" id="euz:DVS28_a0940"/>
<feature type="domain" description="SCP" evidence="3">
    <location>
        <begin position="37"/>
        <end position="151"/>
    </location>
</feature>
<gene>
    <name evidence="4" type="ORF">DVS28_a0940</name>
</gene>
<keyword evidence="2" id="KW-0732">Signal</keyword>
<dbReference type="PANTHER" id="PTHR31157">
    <property type="entry name" value="SCP DOMAIN-CONTAINING PROTEIN"/>
    <property type="match status" value="1"/>
</dbReference>
<protein>
    <submittedName>
        <fullName evidence="4">Transporter</fullName>
    </submittedName>
</protein>
<dbReference type="Gene3D" id="3.40.33.10">
    <property type="entry name" value="CAP"/>
    <property type="match status" value="1"/>
</dbReference>
<evidence type="ECO:0000256" key="2">
    <source>
        <dbReference type="SAM" id="SignalP"/>
    </source>
</evidence>
<accession>A0A346XTU4</accession>
<dbReference type="InterPro" id="IPR014044">
    <property type="entry name" value="CAP_dom"/>
</dbReference>
<evidence type="ECO:0000313" key="4">
    <source>
        <dbReference type="EMBL" id="AXV05641.1"/>
    </source>
</evidence>
<dbReference type="RefSeq" id="WP_114590420.1">
    <property type="nucleotide sequence ID" value="NZ_CP031165.1"/>
</dbReference>
<evidence type="ECO:0000256" key="1">
    <source>
        <dbReference type="SAM" id="MobiDB-lite"/>
    </source>
</evidence>
<dbReference type="Proteomes" id="UP000264006">
    <property type="component" value="Chromosome"/>
</dbReference>
<name>A0A346XTU4_9ACTN</name>
<dbReference type="PANTHER" id="PTHR31157:SF1">
    <property type="entry name" value="SCP DOMAIN-CONTAINING PROTEIN"/>
    <property type="match status" value="1"/>
</dbReference>
<dbReference type="InterPro" id="IPR035940">
    <property type="entry name" value="CAP_sf"/>
</dbReference>
<organism evidence="4 5">
    <name type="scientific">Euzebya pacifica</name>
    <dbReference type="NCBI Taxonomy" id="1608957"/>
    <lineage>
        <taxon>Bacteria</taxon>
        <taxon>Bacillati</taxon>
        <taxon>Actinomycetota</taxon>
        <taxon>Nitriliruptoria</taxon>
        <taxon>Euzebyales</taxon>
    </lineage>
</organism>
<dbReference type="CDD" id="cd05379">
    <property type="entry name" value="CAP_bacterial"/>
    <property type="match status" value="1"/>
</dbReference>
<keyword evidence="5" id="KW-1185">Reference proteome</keyword>
<dbReference type="Pfam" id="PF00188">
    <property type="entry name" value="CAP"/>
    <property type="match status" value="1"/>
</dbReference>
<dbReference type="OrthoDB" id="68195at2"/>
<evidence type="ECO:0000259" key="3">
    <source>
        <dbReference type="Pfam" id="PF00188"/>
    </source>
</evidence>
<dbReference type="EMBL" id="CP031165">
    <property type="protein sequence ID" value="AXV05641.1"/>
    <property type="molecule type" value="Genomic_DNA"/>
</dbReference>
<evidence type="ECO:0000313" key="5">
    <source>
        <dbReference type="Proteomes" id="UP000264006"/>
    </source>
</evidence>
<dbReference type="AlphaFoldDB" id="A0A346XTU4"/>
<sequence>MFRQLRTVALLVSALLVLSAGAASAAEVVPEAETMFLDLLNASRAEEGHGPMTMNTELSGIARDWSHVMQAEDRMYHNPSYSQQYTGQWEAMGENVGTMYWPGGQTQQMVEGLHDAFMNSAGHRRNIMGDYNQAGIGVVRHGDDMWVTVNFLRGEVPAQDGGQAEPEVERFESAPSGDEAPAEQPEERPNADKPYYSRR</sequence>
<dbReference type="SUPFAM" id="SSF55797">
    <property type="entry name" value="PR-1-like"/>
    <property type="match status" value="1"/>
</dbReference>